<evidence type="ECO:0000313" key="2">
    <source>
        <dbReference type="Proteomes" id="UP000593572"/>
    </source>
</evidence>
<comment type="caution">
    <text evidence="1">The sequence shown here is derived from an EMBL/GenBank/DDBJ whole genome shotgun (WGS) entry which is preliminary data.</text>
</comment>
<evidence type="ECO:0000313" key="1">
    <source>
        <dbReference type="EMBL" id="MBA0552381.1"/>
    </source>
</evidence>
<proteinExistence type="predicted"/>
<dbReference type="EMBL" id="JABEZX010000003">
    <property type="protein sequence ID" value="MBA0552381.1"/>
    <property type="molecule type" value="Genomic_DNA"/>
</dbReference>
<gene>
    <name evidence="1" type="ORF">Golob_023197</name>
</gene>
<dbReference type="AlphaFoldDB" id="A0A7J8LIW0"/>
<name>A0A7J8LIW0_9ROSI</name>
<dbReference type="Proteomes" id="UP000593572">
    <property type="component" value="Unassembled WGS sequence"/>
</dbReference>
<organism evidence="1 2">
    <name type="scientific">Gossypium lobatum</name>
    <dbReference type="NCBI Taxonomy" id="34289"/>
    <lineage>
        <taxon>Eukaryota</taxon>
        <taxon>Viridiplantae</taxon>
        <taxon>Streptophyta</taxon>
        <taxon>Embryophyta</taxon>
        <taxon>Tracheophyta</taxon>
        <taxon>Spermatophyta</taxon>
        <taxon>Magnoliopsida</taxon>
        <taxon>eudicotyledons</taxon>
        <taxon>Gunneridae</taxon>
        <taxon>Pentapetalae</taxon>
        <taxon>rosids</taxon>
        <taxon>malvids</taxon>
        <taxon>Malvales</taxon>
        <taxon>Malvaceae</taxon>
        <taxon>Malvoideae</taxon>
        <taxon>Gossypium</taxon>
    </lineage>
</organism>
<accession>A0A7J8LIW0</accession>
<sequence>MGDIHVDQEASWTNSEASFYLSEDEELRGVDQRPNMVLRPLFTRGTHLVIDKRLPLEMLNPITAVTIARLAREEME</sequence>
<protein>
    <submittedName>
        <fullName evidence="1">Uncharacterized protein</fullName>
    </submittedName>
</protein>
<feature type="non-terminal residue" evidence="1">
    <location>
        <position position="1"/>
    </location>
</feature>
<keyword evidence="2" id="KW-1185">Reference proteome</keyword>
<reference evidence="1 2" key="1">
    <citation type="journal article" date="2019" name="Genome Biol. Evol.">
        <title>Insights into the evolution of the New World diploid cottons (Gossypium, subgenus Houzingenia) based on genome sequencing.</title>
        <authorList>
            <person name="Grover C.E."/>
            <person name="Arick M.A. 2nd"/>
            <person name="Thrash A."/>
            <person name="Conover J.L."/>
            <person name="Sanders W.S."/>
            <person name="Peterson D.G."/>
            <person name="Frelichowski J.E."/>
            <person name="Scheffler J.A."/>
            <person name="Scheffler B.E."/>
            <person name="Wendel J.F."/>
        </authorList>
    </citation>
    <scope>NUCLEOTIDE SEQUENCE [LARGE SCALE GENOMIC DNA]</scope>
    <source>
        <strain evidence="1">157</strain>
        <tissue evidence="1">Leaf</tissue>
    </source>
</reference>